<organism evidence="2 3">
    <name type="scientific">Penicillium capsulatum</name>
    <dbReference type="NCBI Taxonomy" id="69766"/>
    <lineage>
        <taxon>Eukaryota</taxon>
        <taxon>Fungi</taxon>
        <taxon>Dikarya</taxon>
        <taxon>Ascomycota</taxon>
        <taxon>Pezizomycotina</taxon>
        <taxon>Eurotiomycetes</taxon>
        <taxon>Eurotiomycetidae</taxon>
        <taxon>Eurotiales</taxon>
        <taxon>Aspergillaceae</taxon>
        <taxon>Penicillium</taxon>
    </lineage>
</organism>
<sequence>MGTLGSAAKRRKTNETPPDQTGERSTNSPRGKAGPQWKPAENHPRWRAGNNPITNIRDVPEGWSPNEPDLYEDDIEGNIARCKDRIQDGVMPQIFEIKLKRYTAMQQAQKAMVASEREELSLEIVRRLDTLKFIEAKLKENDVYEQLPNVQALIKAYRWKHMKWSEEGLCTFWSNGKQISEPEKFDLQKYLQAVRTHEGHKGFWVEGLDGPGLNLMHSCFVQPPLPGLRDWHHMLRFEVRIPGENPDDPADAHRRGHVMEFLEDSGSSAMTLFYDDVEILQELYPQKSRLPALGGYAASTGNGPIHVPSALVQARVVAGKENAPLTRWATITTGMMTAGVASKTPCRVSGVWWRSMLYSGYAPHGDPREGRGNLYVATKRSLLSSAMPAGDHVDVEPPVIVPRDQHGSEILYPNAGRSWPVAWSSVQKKDNPRDLRKRAK</sequence>
<evidence type="ECO:0000256" key="1">
    <source>
        <dbReference type="SAM" id="MobiDB-lite"/>
    </source>
</evidence>
<comment type="caution">
    <text evidence="2">The sequence shown here is derived from an EMBL/GenBank/DDBJ whole genome shotgun (WGS) entry which is preliminary data.</text>
</comment>
<evidence type="ECO:0000313" key="2">
    <source>
        <dbReference type="EMBL" id="KAJ5152032.1"/>
    </source>
</evidence>
<dbReference type="AlphaFoldDB" id="A0A9W9LF55"/>
<dbReference type="EMBL" id="JAPQKO010000008">
    <property type="protein sequence ID" value="KAJ5152032.1"/>
    <property type="molecule type" value="Genomic_DNA"/>
</dbReference>
<keyword evidence="3" id="KW-1185">Reference proteome</keyword>
<feature type="compositionally biased region" description="Polar residues" evidence="1">
    <location>
        <begin position="15"/>
        <end position="29"/>
    </location>
</feature>
<dbReference type="Proteomes" id="UP001146351">
    <property type="component" value="Unassembled WGS sequence"/>
</dbReference>
<name>A0A9W9LF55_9EURO</name>
<reference evidence="2" key="2">
    <citation type="journal article" date="2023" name="IMA Fungus">
        <title>Comparative genomic study of the Penicillium genus elucidates a diverse pangenome and 15 lateral gene transfer events.</title>
        <authorList>
            <person name="Petersen C."/>
            <person name="Sorensen T."/>
            <person name="Nielsen M.R."/>
            <person name="Sondergaard T.E."/>
            <person name="Sorensen J.L."/>
            <person name="Fitzpatrick D.A."/>
            <person name="Frisvad J.C."/>
            <person name="Nielsen K.L."/>
        </authorList>
    </citation>
    <scope>NUCLEOTIDE SEQUENCE</scope>
    <source>
        <strain evidence="2">IBT 21917</strain>
    </source>
</reference>
<gene>
    <name evidence="2" type="ORF">N7492_010327</name>
</gene>
<reference evidence="2" key="1">
    <citation type="submission" date="2022-11" db="EMBL/GenBank/DDBJ databases">
        <authorList>
            <person name="Petersen C."/>
        </authorList>
    </citation>
    <scope>NUCLEOTIDE SEQUENCE</scope>
    <source>
        <strain evidence="2">IBT 21917</strain>
    </source>
</reference>
<protein>
    <submittedName>
        <fullName evidence="2">Uncharacterized protein</fullName>
    </submittedName>
</protein>
<evidence type="ECO:0000313" key="3">
    <source>
        <dbReference type="Proteomes" id="UP001146351"/>
    </source>
</evidence>
<accession>A0A9W9LF55</accession>
<feature type="region of interest" description="Disordered" evidence="1">
    <location>
        <begin position="1"/>
        <end position="64"/>
    </location>
</feature>
<proteinExistence type="predicted"/>
<dbReference type="OrthoDB" id="4363173at2759"/>